<comment type="caution">
    <text evidence="1">The sequence shown here is derived from an EMBL/GenBank/DDBJ whole genome shotgun (WGS) entry which is preliminary data.</text>
</comment>
<dbReference type="Proteomes" id="UP001172911">
    <property type="component" value="Unassembled WGS sequence"/>
</dbReference>
<accession>A0AAW7Z4L9</accession>
<reference evidence="1" key="2">
    <citation type="submission" date="2023-03" db="EMBL/GenBank/DDBJ databases">
        <authorList>
            <person name="Zhang Z."/>
        </authorList>
    </citation>
    <scope>NUCLEOTIDE SEQUENCE</scope>
    <source>
        <strain evidence="1">DSA</strain>
    </source>
</reference>
<proteinExistence type="predicted"/>
<evidence type="ECO:0000313" key="1">
    <source>
        <dbReference type="EMBL" id="MDO7785627.1"/>
    </source>
</evidence>
<dbReference type="EMBL" id="JARPTC010000001">
    <property type="protein sequence ID" value="MDO7785627.1"/>
    <property type="molecule type" value="Genomic_DNA"/>
</dbReference>
<dbReference type="RefSeq" id="WP_304540171.1">
    <property type="nucleotide sequence ID" value="NZ_JARPTC010000001.1"/>
</dbReference>
<name>A0AAW7Z4L9_9FIRM</name>
<evidence type="ECO:0000313" key="2">
    <source>
        <dbReference type="Proteomes" id="UP001172911"/>
    </source>
</evidence>
<reference evidence="1" key="1">
    <citation type="journal article" date="2023" name="J. Hazard. Mater.">
        <title>Anaerobic biodegradation of pyrene and benzo[a]pyrene by a new sulfate-reducing Desulforamulus aquiferis strain DSA.</title>
        <authorList>
            <person name="Zhang Z."/>
            <person name="Sun J."/>
            <person name="Gong X."/>
            <person name="Wang C."/>
            <person name="Wang H."/>
        </authorList>
    </citation>
    <scope>NUCLEOTIDE SEQUENCE</scope>
    <source>
        <strain evidence="1">DSA</strain>
    </source>
</reference>
<gene>
    <name evidence="1" type="ORF">P6N53_00065</name>
</gene>
<sequence length="125" mass="14619">MNKILFDFPIYQDRIAVFLAIKYFLKNQTGASRDSMLELMTIFLSKYGIKRFLFDNFSIRLNQKSKLAYIYGLQKAESNFCPGCGTYIFKYDSPVRILSIEENINDRVTYGCACGEIFFRIELNK</sequence>
<dbReference type="AlphaFoldDB" id="A0AAW7Z4L9"/>
<protein>
    <submittedName>
        <fullName evidence="1">Uncharacterized protein</fullName>
    </submittedName>
</protein>
<organism evidence="1 2">
    <name type="scientific">Desulforamulus aquiferis</name>
    <dbReference type="NCBI Taxonomy" id="1397668"/>
    <lineage>
        <taxon>Bacteria</taxon>
        <taxon>Bacillati</taxon>
        <taxon>Bacillota</taxon>
        <taxon>Clostridia</taxon>
        <taxon>Eubacteriales</taxon>
        <taxon>Peptococcaceae</taxon>
        <taxon>Desulforamulus</taxon>
    </lineage>
</organism>
<keyword evidence="2" id="KW-1185">Reference proteome</keyword>